<dbReference type="KEGG" id="vg:5666546"/>
<organism evidence="1 2">
    <name type="scientific">Enterococcus phage phiEF24C</name>
    <name type="common">Enterococcus bacteriophage phi-EF24C</name>
    <dbReference type="NCBI Taxonomy" id="442493"/>
    <lineage>
        <taxon>Viruses</taxon>
        <taxon>Duplodnaviria</taxon>
        <taxon>Heunggongvirae</taxon>
        <taxon>Uroviricota</taxon>
        <taxon>Caudoviricetes</taxon>
        <taxon>Herelleviridae</taxon>
        <taxon>Brockvirinae</taxon>
        <taxon>Kochikohdavirus</taxon>
        <taxon>Kochikohdavirus EF24CP2</taxon>
        <taxon>Kochikohdavirus EF24C</taxon>
    </lineage>
</organism>
<gene>
    <name evidence="1" type="ORF">EFP_217</name>
</gene>
<evidence type="ECO:0000313" key="2">
    <source>
        <dbReference type="Proteomes" id="UP000001151"/>
    </source>
</evidence>
<organismHost>
    <name type="scientific">Enterococcus faecalis</name>
    <name type="common">Streptococcus faecalis</name>
    <dbReference type="NCBI Taxonomy" id="1351"/>
</organismHost>
<sequence>MLGYNKRVVTVSVLKEDKIKSYG</sequence>
<proteinExistence type="predicted"/>
<dbReference type="RefSeq" id="YP_001504326.1">
    <property type="nucleotide sequence ID" value="NC_009904.1"/>
</dbReference>
<protein>
    <submittedName>
        <fullName evidence="1">Uncharacterized protein</fullName>
    </submittedName>
</protein>
<dbReference type="EMBL" id="AP009390">
    <property type="protein sequence ID" value="BAF81485.1"/>
    <property type="molecule type" value="Genomic_DNA"/>
</dbReference>
<keyword evidence="2" id="KW-1185">Reference proteome</keyword>
<reference evidence="1 2" key="1">
    <citation type="journal article" date="2008" name="Appl. Environ. Microbiol.">
        <title>In silico and in vivo evaluation of bacteriophage phiEF24C, a candidate for treatment of Enterococcus faecalis infections.</title>
        <authorList>
            <person name="Uchiyama J."/>
            <person name="Rashel M."/>
            <person name="Takemura I."/>
            <person name="Wakiguchi H."/>
            <person name="Matsuzaki S."/>
        </authorList>
    </citation>
    <scope>NUCLEOTIDE SEQUENCE</scope>
    <source>
        <strain evidence="1">PhiEF24C</strain>
    </source>
</reference>
<name>A8E2R9_BPPHE</name>
<evidence type="ECO:0000313" key="1">
    <source>
        <dbReference type="EMBL" id="BAF81485.1"/>
    </source>
</evidence>
<accession>A8E2R9</accession>
<dbReference type="Proteomes" id="UP000001151">
    <property type="component" value="Segment"/>
</dbReference>